<dbReference type="OrthoDB" id="7728371at2"/>
<dbReference type="EMBL" id="QFVT01000004">
    <property type="protein sequence ID" value="PYC47936.1"/>
    <property type="molecule type" value="Genomic_DNA"/>
</dbReference>
<gene>
    <name evidence="2" type="ORF">DI396_07560</name>
</gene>
<organism evidence="2 3">
    <name type="scientific">Litorivita pollutaquae</name>
    <dbReference type="NCBI Taxonomy" id="2200892"/>
    <lineage>
        <taxon>Bacteria</taxon>
        <taxon>Pseudomonadati</taxon>
        <taxon>Pseudomonadota</taxon>
        <taxon>Alphaproteobacteria</taxon>
        <taxon>Rhodobacterales</taxon>
        <taxon>Paracoccaceae</taxon>
        <taxon>Litorivita</taxon>
    </lineage>
</organism>
<dbReference type="Proteomes" id="UP000248012">
    <property type="component" value="Unassembled WGS sequence"/>
</dbReference>
<evidence type="ECO:0008006" key="4">
    <source>
        <dbReference type="Google" id="ProtNLM"/>
    </source>
</evidence>
<evidence type="ECO:0000313" key="3">
    <source>
        <dbReference type="Proteomes" id="UP000248012"/>
    </source>
</evidence>
<feature type="signal peptide" evidence="1">
    <location>
        <begin position="1"/>
        <end position="27"/>
    </location>
</feature>
<dbReference type="RefSeq" id="WP_110795586.1">
    <property type="nucleotide sequence ID" value="NZ_KZ826483.1"/>
</dbReference>
<reference evidence="2 3" key="1">
    <citation type="submission" date="2018-05" db="EMBL/GenBank/DDBJ databases">
        <title>Oceanovita maritima gen. nov., sp. nov., a marine bacterium in the family Rhodobacteraceae isolated from surface seawater of Lundu port Xiamen, China.</title>
        <authorList>
            <person name="Hetharua B.H."/>
            <person name="Min D."/>
            <person name="Liao H."/>
            <person name="Tian Y."/>
        </authorList>
    </citation>
    <scope>NUCLEOTIDE SEQUENCE [LARGE SCALE GENOMIC DNA]</scope>
    <source>
        <strain evidence="2 3">FSX-11</strain>
    </source>
</reference>
<proteinExistence type="predicted"/>
<keyword evidence="1" id="KW-0732">Signal</keyword>
<dbReference type="Pfam" id="PF11776">
    <property type="entry name" value="RcnB"/>
    <property type="match status" value="1"/>
</dbReference>
<feature type="chain" id="PRO_5015911676" description="Nickel/cobalt transporter regulator" evidence="1">
    <location>
        <begin position="28"/>
        <end position="105"/>
    </location>
</feature>
<evidence type="ECO:0000313" key="2">
    <source>
        <dbReference type="EMBL" id="PYC47936.1"/>
    </source>
</evidence>
<protein>
    <recommendedName>
        <fullName evidence="4">Nickel/cobalt transporter regulator</fullName>
    </recommendedName>
</protein>
<evidence type="ECO:0000256" key="1">
    <source>
        <dbReference type="SAM" id="SignalP"/>
    </source>
</evidence>
<keyword evidence="3" id="KW-1185">Reference proteome</keyword>
<dbReference type="AlphaFoldDB" id="A0A2V4NSW4"/>
<name>A0A2V4NSW4_9RHOB</name>
<comment type="caution">
    <text evidence="2">The sequence shown here is derived from an EMBL/GenBank/DDBJ whole genome shotgun (WGS) entry which is preliminary data.</text>
</comment>
<accession>A0A2V4NSW4</accession>
<dbReference type="Gene3D" id="3.10.450.160">
    <property type="entry name" value="inner membrane protein cigr"/>
    <property type="match status" value="1"/>
</dbReference>
<sequence length="105" mass="11660">MQNRMKRCAAIFVLATATAVMPITAMADRTVVKHSAQHHGAKVKVVKQQHRHAVGHRFRKQEVVVVNNWRARGLPRPGRNEVYVVNGDSIYLAAAATLLVKALIN</sequence>
<dbReference type="InterPro" id="IPR024572">
    <property type="entry name" value="RcnB"/>
</dbReference>